<feature type="compositionally biased region" description="Basic residues" evidence="1">
    <location>
        <begin position="137"/>
        <end position="154"/>
    </location>
</feature>
<organism evidence="2 3">
    <name type="scientific">Wickerhamiella sorbophila</name>
    <dbReference type="NCBI Taxonomy" id="45607"/>
    <lineage>
        <taxon>Eukaryota</taxon>
        <taxon>Fungi</taxon>
        <taxon>Dikarya</taxon>
        <taxon>Ascomycota</taxon>
        <taxon>Saccharomycotina</taxon>
        <taxon>Dipodascomycetes</taxon>
        <taxon>Dipodascales</taxon>
        <taxon>Trichomonascaceae</taxon>
        <taxon>Wickerhamiella</taxon>
    </lineage>
</organism>
<reference evidence="2 3" key="1">
    <citation type="submission" date="2017-04" db="EMBL/GenBank/DDBJ databases">
        <title>Genome sequencing of [Candida] sorbophila.</title>
        <authorList>
            <person name="Ahn J.O."/>
        </authorList>
    </citation>
    <scope>NUCLEOTIDE SEQUENCE [LARGE SCALE GENOMIC DNA]</scope>
    <source>
        <strain evidence="2 3">DS02</strain>
    </source>
</reference>
<dbReference type="EMBL" id="NDIQ01000021">
    <property type="protein sequence ID" value="PRT54240.1"/>
    <property type="molecule type" value="Genomic_DNA"/>
</dbReference>
<comment type="caution">
    <text evidence="2">The sequence shown here is derived from an EMBL/GenBank/DDBJ whole genome shotgun (WGS) entry which is preliminary data.</text>
</comment>
<feature type="compositionally biased region" description="Polar residues" evidence="1">
    <location>
        <begin position="53"/>
        <end position="67"/>
    </location>
</feature>
<evidence type="ECO:0000313" key="3">
    <source>
        <dbReference type="Proteomes" id="UP000238350"/>
    </source>
</evidence>
<feature type="region of interest" description="Disordered" evidence="1">
    <location>
        <begin position="30"/>
        <end position="105"/>
    </location>
</feature>
<evidence type="ECO:0000313" key="2">
    <source>
        <dbReference type="EMBL" id="PRT54240.1"/>
    </source>
</evidence>
<dbReference type="Proteomes" id="UP000238350">
    <property type="component" value="Unassembled WGS sequence"/>
</dbReference>
<feature type="compositionally biased region" description="Basic and acidic residues" evidence="1">
    <location>
        <begin position="42"/>
        <end position="52"/>
    </location>
</feature>
<evidence type="ECO:0000256" key="1">
    <source>
        <dbReference type="SAM" id="MobiDB-lite"/>
    </source>
</evidence>
<name>A0A2T0FGY2_9ASCO</name>
<keyword evidence="3" id="KW-1185">Reference proteome</keyword>
<sequence length="299" mass="32231">MLSRGLRTTGRRFYSDKPAFSVESFVSRIDALTKNRTPSGKKKWEISGKKADTNTNYRPRRPQQNGVNGKPAPKRAPGQDNATRATRPRAPMTRGPKPSAAPGAAPKPVAIEANRADSFAQPTFTGFTASPAAAKPLAKRRPQPFDRRRARKPNSGRARVAGRSNANNVSRATRAAEPEQGVLSGSQALNLVLKNSGSDSTGCIEVDRLDLRSISSSLVPSSVTYNTRVWSVLNKTRVSDKNVAELVERAVRGTLQVPSDADQSVVNALAGNRYLSADTRAFLSQVASGKITPKQISQQ</sequence>
<dbReference type="RefSeq" id="XP_024664185.1">
    <property type="nucleotide sequence ID" value="XM_024808417.1"/>
</dbReference>
<protein>
    <submittedName>
        <fullName evidence="2">Uncharacterized protein</fullName>
    </submittedName>
</protein>
<feature type="region of interest" description="Disordered" evidence="1">
    <location>
        <begin position="122"/>
        <end position="181"/>
    </location>
</feature>
<proteinExistence type="predicted"/>
<gene>
    <name evidence="2" type="ORF">B9G98_01860</name>
</gene>
<dbReference type="AlphaFoldDB" id="A0A2T0FGY2"/>
<accession>A0A2T0FGY2</accession>
<feature type="compositionally biased region" description="Low complexity" evidence="1">
    <location>
        <begin position="82"/>
        <end position="105"/>
    </location>
</feature>
<dbReference type="GeneID" id="36515608"/>